<accession>A0A6J6D330</accession>
<reference evidence="1" key="1">
    <citation type="submission" date="2020-05" db="EMBL/GenBank/DDBJ databases">
        <authorList>
            <person name="Chiriac C."/>
            <person name="Salcher M."/>
            <person name="Ghai R."/>
            <person name="Kavagutti S V."/>
        </authorList>
    </citation>
    <scope>NUCLEOTIDE SEQUENCE</scope>
</reference>
<organism evidence="1">
    <name type="scientific">freshwater metagenome</name>
    <dbReference type="NCBI Taxonomy" id="449393"/>
    <lineage>
        <taxon>unclassified sequences</taxon>
        <taxon>metagenomes</taxon>
        <taxon>ecological metagenomes</taxon>
    </lineage>
</organism>
<dbReference type="AlphaFoldDB" id="A0A6J6D330"/>
<name>A0A6J6D330_9ZZZZ</name>
<dbReference type="EMBL" id="CAEZSF010000280">
    <property type="protein sequence ID" value="CAB4556693.1"/>
    <property type="molecule type" value="Genomic_DNA"/>
</dbReference>
<evidence type="ECO:0000313" key="1">
    <source>
        <dbReference type="EMBL" id="CAB4556693.1"/>
    </source>
</evidence>
<proteinExistence type="predicted"/>
<protein>
    <submittedName>
        <fullName evidence="1">Unannotated protein</fullName>
    </submittedName>
</protein>
<gene>
    <name evidence="1" type="ORF">UFOPK1358_01962</name>
</gene>
<sequence>MGVIGMGVLGMADLPRTAPPARFLKNSGYPEISSPKFGRVELSLAPPLCLA</sequence>